<protein>
    <submittedName>
        <fullName evidence="1">Uncharacterized protein</fullName>
    </submittedName>
</protein>
<accession>A0A6N2LIV1</accession>
<sequence>MELPSKFCCKFRDILIRASTFISCCLGQFHPFLRVPSYLIPSFTFHDFPYTPFYLLFSDDPLLICLHSNPYLPNIGNGVESVDKDPISILEIRKLTDHLVQ</sequence>
<gene>
    <name evidence="1" type="ORF">SVIM_LOCUS236994</name>
</gene>
<name>A0A6N2LIV1_SALVM</name>
<dbReference type="EMBL" id="CAADRP010001552">
    <property type="protein sequence ID" value="VFU40813.1"/>
    <property type="molecule type" value="Genomic_DNA"/>
</dbReference>
<proteinExistence type="predicted"/>
<dbReference type="AlphaFoldDB" id="A0A6N2LIV1"/>
<reference evidence="1" key="1">
    <citation type="submission" date="2019-03" db="EMBL/GenBank/DDBJ databases">
        <authorList>
            <person name="Mank J."/>
            <person name="Almeida P."/>
        </authorList>
    </citation>
    <scope>NUCLEOTIDE SEQUENCE</scope>
    <source>
        <strain evidence="1">78183</strain>
    </source>
</reference>
<organism evidence="1">
    <name type="scientific">Salix viminalis</name>
    <name type="common">Common osier</name>
    <name type="synonym">Basket willow</name>
    <dbReference type="NCBI Taxonomy" id="40686"/>
    <lineage>
        <taxon>Eukaryota</taxon>
        <taxon>Viridiplantae</taxon>
        <taxon>Streptophyta</taxon>
        <taxon>Embryophyta</taxon>
        <taxon>Tracheophyta</taxon>
        <taxon>Spermatophyta</taxon>
        <taxon>Magnoliopsida</taxon>
        <taxon>eudicotyledons</taxon>
        <taxon>Gunneridae</taxon>
        <taxon>Pentapetalae</taxon>
        <taxon>rosids</taxon>
        <taxon>fabids</taxon>
        <taxon>Malpighiales</taxon>
        <taxon>Salicaceae</taxon>
        <taxon>Saliceae</taxon>
        <taxon>Salix</taxon>
    </lineage>
</organism>
<evidence type="ECO:0000313" key="1">
    <source>
        <dbReference type="EMBL" id="VFU40813.1"/>
    </source>
</evidence>